<name>A0AAV7PQ74_PLEWA</name>
<feature type="region of interest" description="Disordered" evidence="1">
    <location>
        <begin position="123"/>
        <end position="165"/>
    </location>
</feature>
<evidence type="ECO:0000313" key="4">
    <source>
        <dbReference type="Proteomes" id="UP001066276"/>
    </source>
</evidence>
<evidence type="ECO:0000313" key="3">
    <source>
        <dbReference type="EMBL" id="KAJ1127610.1"/>
    </source>
</evidence>
<sequence>MSDSDDADSEVRRLTALSFHSLSCPDERYLHTHRAWDTAAPRLVPSGDGHKAGTNRTILRAADFKCHTEEDVAFVPPKATPAQNLSDESGREHFECVDVDLENYGPKKDLSKKTVPKRKILLKRREKSEKKAYPAVPAPARPSVELKDKEQEQHLQKSESGLNGYAVATKEPEGKESFLRAVSLDEATHNSRFASCHVKDVLSRKMQSERSLRSEQPLPKDVLLAQSSGHGKNSEMHTDNETRSPGKPERDCSSKALTRNSSKKSSSKCVFPNTSSFFKQYSGVSPRDNALTNTRKQNRKYLNNEKVGQLRNLPPTRANCLQWNSGETKIEAEEKREEHQTDAKPEPITQQLNCKPLSATAIMNRLKPGPTKRTANQYRKVLSRDEKREDSSENDLPSVNVFTSKTPQIKLMPQANSEQKNNTFSICRVINLQRKSDAEAKTLSATKHKILSPTAPSSANLFCDSDATISKPSFSDSWQATEDINKPKSQMCHTRDISKLKKESYSGGTEKPTSSTDQTSDNQETTITKASDSSHLSLAPSFIQCRAICQKDISQNMASLHEKQNFDNVDSGDESKGPQFPVQDEKSPQQRSRRMNAHTTDVHGIEYASLNSSPLDNVTPSYARDSINVLCENKDPVEQTQTEVVNQSKISHITIQRTLNIGEKVVLKESHLNFRVNSKPAQCLNNPEFYHSVAEQNLATEAKQDLKSSCLTQANSFDCSTVPARGSQDISDTSSGHNKETDGTTWNSPNDGVTHEPNIAPWTSCDSFTDINTDSSLQKHVFADTNAATPQEIRQAILSPLHSEHENRPLSPNLPRVNSEQVHHQFNSAEKSTVPVNLETGTNASANDKIQLVREHNANKNKVCETIQKHDNLAHLFAELDPQYTVPPNIFQGYKKEAKSPSGSSVVSSNSVQARHLDMNPELLRKVQNSDEDTSSPAQPGNAPYFTIPFQEQKSVETRSSASTLPQSSTASGASSTASSISNFSFFTQGDSDLSQSGTPGKDPHEILQEKTLLSEPFENVKPNQKHPQTLPGKSAAHSAPVSDESIQCNRGVSCRGMPCVHHPQMQRKMLIDPDSGKCYYIEPPRNPHLKMLYDPETGQYVEVLIPPLPVPPHAGFYQAPFPPMVLSSDCYGSSYLQYPGFPGFSPPLTVPHVHPDHLQNQQHRHEHQVTSANYTHIPKQEVHVNQPDNPLERMYYIPTGMTSSPTPSQSLLSQASCCSPIMVDKGHFYKVPLHQTHNKTNS</sequence>
<feature type="compositionally biased region" description="Polar residues" evidence="1">
    <location>
        <begin position="954"/>
        <end position="967"/>
    </location>
</feature>
<feature type="region of interest" description="Disordered" evidence="1">
    <location>
        <begin position="1020"/>
        <end position="1039"/>
    </location>
</feature>
<gene>
    <name evidence="3" type="ORF">NDU88_006006</name>
</gene>
<keyword evidence="4" id="KW-1185">Reference proteome</keyword>
<feature type="compositionally biased region" description="Basic and acidic residues" evidence="1">
    <location>
        <begin position="382"/>
        <end position="391"/>
    </location>
</feature>
<accession>A0AAV7PQ74</accession>
<dbReference type="Pfam" id="PF15232">
    <property type="entry name" value="DUF4585"/>
    <property type="match status" value="1"/>
</dbReference>
<feature type="region of interest" description="Disordered" evidence="1">
    <location>
        <begin position="954"/>
        <end position="976"/>
    </location>
</feature>
<feature type="region of interest" description="Disordered" evidence="1">
    <location>
        <begin position="481"/>
        <end position="533"/>
    </location>
</feature>
<feature type="compositionally biased region" description="Polar residues" evidence="1">
    <location>
        <begin position="511"/>
        <end position="533"/>
    </location>
</feature>
<dbReference type="GO" id="GO:0005654">
    <property type="term" value="C:nucleoplasm"/>
    <property type="evidence" value="ECO:0007669"/>
    <property type="project" value="TreeGrafter"/>
</dbReference>
<reference evidence="3" key="1">
    <citation type="journal article" date="2022" name="bioRxiv">
        <title>Sequencing and chromosome-scale assembly of the giantPleurodeles waltlgenome.</title>
        <authorList>
            <person name="Brown T."/>
            <person name="Elewa A."/>
            <person name="Iarovenko S."/>
            <person name="Subramanian E."/>
            <person name="Araus A.J."/>
            <person name="Petzold A."/>
            <person name="Susuki M."/>
            <person name="Suzuki K.-i.T."/>
            <person name="Hayashi T."/>
            <person name="Toyoda A."/>
            <person name="Oliveira C."/>
            <person name="Osipova E."/>
            <person name="Leigh N.D."/>
            <person name="Simon A."/>
            <person name="Yun M.H."/>
        </authorList>
    </citation>
    <scope>NUCLEOTIDE SEQUENCE</scope>
    <source>
        <strain evidence="3">20211129_DDA</strain>
        <tissue evidence="3">Liver</tissue>
    </source>
</reference>
<feature type="domain" description="DUF4585" evidence="2">
    <location>
        <begin position="1063"/>
        <end position="1127"/>
    </location>
</feature>
<dbReference type="PANTHER" id="PTHR33775:SF1">
    <property type="entry name" value="PROLINE-RICH BASIC PROTEIN 1"/>
    <property type="match status" value="1"/>
</dbReference>
<feature type="compositionally biased region" description="Basic and acidic residues" evidence="1">
    <location>
        <begin position="232"/>
        <end position="253"/>
    </location>
</feature>
<dbReference type="PANTHER" id="PTHR33775">
    <property type="entry name" value="CARDIAC-ENRICHED FHL2-INTERACTING PROTEIN-RELATED"/>
    <property type="match status" value="1"/>
</dbReference>
<organism evidence="3 4">
    <name type="scientific">Pleurodeles waltl</name>
    <name type="common">Iberian ribbed newt</name>
    <dbReference type="NCBI Taxonomy" id="8319"/>
    <lineage>
        <taxon>Eukaryota</taxon>
        <taxon>Metazoa</taxon>
        <taxon>Chordata</taxon>
        <taxon>Craniata</taxon>
        <taxon>Vertebrata</taxon>
        <taxon>Euteleostomi</taxon>
        <taxon>Amphibia</taxon>
        <taxon>Batrachia</taxon>
        <taxon>Caudata</taxon>
        <taxon>Salamandroidea</taxon>
        <taxon>Salamandridae</taxon>
        <taxon>Pleurodelinae</taxon>
        <taxon>Pleurodeles</taxon>
    </lineage>
</organism>
<feature type="region of interest" description="Disordered" evidence="1">
    <location>
        <begin position="225"/>
        <end position="269"/>
    </location>
</feature>
<feature type="compositionally biased region" description="Low complexity" evidence="1">
    <location>
        <begin position="900"/>
        <end position="912"/>
    </location>
</feature>
<feature type="compositionally biased region" description="Polar residues" evidence="1">
    <location>
        <begin position="481"/>
        <end position="492"/>
    </location>
</feature>
<feature type="region of interest" description="Disordered" evidence="1">
    <location>
        <begin position="895"/>
        <end position="919"/>
    </location>
</feature>
<feature type="region of interest" description="Disordered" evidence="1">
    <location>
        <begin position="566"/>
        <end position="593"/>
    </location>
</feature>
<feature type="region of interest" description="Disordered" evidence="1">
    <location>
        <begin position="367"/>
        <end position="400"/>
    </location>
</feature>
<feature type="compositionally biased region" description="Basic and acidic residues" evidence="1">
    <location>
        <begin position="144"/>
        <end position="157"/>
    </location>
</feature>
<dbReference type="InterPro" id="IPR027838">
    <property type="entry name" value="DUF4585"/>
</dbReference>
<dbReference type="EMBL" id="JANPWB010000011">
    <property type="protein sequence ID" value="KAJ1127610.1"/>
    <property type="molecule type" value="Genomic_DNA"/>
</dbReference>
<proteinExistence type="predicted"/>
<dbReference type="AlphaFoldDB" id="A0AAV7PQ74"/>
<dbReference type="Proteomes" id="UP001066276">
    <property type="component" value="Chromosome 7"/>
</dbReference>
<comment type="caution">
    <text evidence="3">The sequence shown here is derived from an EMBL/GenBank/DDBJ whole genome shotgun (WGS) entry which is preliminary data.</text>
</comment>
<feature type="compositionally biased region" description="Basic and acidic residues" evidence="1">
    <location>
        <begin position="493"/>
        <end position="504"/>
    </location>
</feature>
<feature type="region of interest" description="Disordered" evidence="1">
    <location>
        <begin position="721"/>
        <end position="757"/>
    </location>
</feature>
<evidence type="ECO:0000259" key="2">
    <source>
        <dbReference type="Pfam" id="PF15232"/>
    </source>
</evidence>
<evidence type="ECO:0000256" key="1">
    <source>
        <dbReference type="SAM" id="MobiDB-lite"/>
    </source>
</evidence>
<protein>
    <recommendedName>
        <fullName evidence="2">DUF4585 domain-containing protein</fullName>
    </recommendedName>
</protein>
<dbReference type="InterPro" id="IPR052303">
    <property type="entry name" value="CEFIP"/>
</dbReference>